<feature type="signal peptide" evidence="1">
    <location>
        <begin position="1"/>
        <end position="23"/>
    </location>
</feature>
<dbReference type="AlphaFoldDB" id="A0AAN5DCA6"/>
<organism evidence="2 3">
    <name type="scientific">Pristionchus mayeri</name>
    <dbReference type="NCBI Taxonomy" id="1317129"/>
    <lineage>
        <taxon>Eukaryota</taxon>
        <taxon>Metazoa</taxon>
        <taxon>Ecdysozoa</taxon>
        <taxon>Nematoda</taxon>
        <taxon>Chromadorea</taxon>
        <taxon>Rhabditida</taxon>
        <taxon>Rhabditina</taxon>
        <taxon>Diplogasteromorpha</taxon>
        <taxon>Diplogasteroidea</taxon>
        <taxon>Neodiplogasteridae</taxon>
        <taxon>Pristionchus</taxon>
    </lineage>
</organism>
<reference evidence="3" key="1">
    <citation type="submission" date="2022-10" db="EMBL/GenBank/DDBJ databases">
        <title>Genome assembly of Pristionchus species.</title>
        <authorList>
            <person name="Yoshida K."/>
            <person name="Sommer R.J."/>
        </authorList>
    </citation>
    <scope>NUCLEOTIDE SEQUENCE [LARGE SCALE GENOMIC DNA]</scope>
    <source>
        <strain evidence="3">RS5460</strain>
    </source>
</reference>
<gene>
    <name evidence="2" type="ORF">PMAYCL1PPCAC_29454</name>
</gene>
<accession>A0AAN5DCA6</accession>
<evidence type="ECO:0000313" key="3">
    <source>
        <dbReference type="Proteomes" id="UP001328107"/>
    </source>
</evidence>
<evidence type="ECO:0000313" key="2">
    <source>
        <dbReference type="EMBL" id="GMR59259.1"/>
    </source>
</evidence>
<keyword evidence="3" id="KW-1185">Reference proteome</keyword>
<comment type="caution">
    <text evidence="2">The sequence shown here is derived from an EMBL/GenBank/DDBJ whole genome shotgun (WGS) entry which is preliminary data.</text>
</comment>
<proteinExistence type="predicted"/>
<protein>
    <submittedName>
        <fullName evidence="2">Uncharacterized protein</fullName>
    </submittedName>
</protein>
<keyword evidence="1" id="KW-0732">Signal</keyword>
<dbReference type="Proteomes" id="UP001328107">
    <property type="component" value="Unassembled WGS sequence"/>
</dbReference>
<evidence type="ECO:0000256" key="1">
    <source>
        <dbReference type="SAM" id="SignalP"/>
    </source>
</evidence>
<feature type="chain" id="PRO_5043020608" evidence="1">
    <location>
        <begin position="24"/>
        <end position="163"/>
    </location>
</feature>
<dbReference type="EMBL" id="BTRK01000006">
    <property type="protein sequence ID" value="GMR59259.1"/>
    <property type="molecule type" value="Genomic_DNA"/>
</dbReference>
<name>A0AAN5DCA6_9BILA</name>
<sequence length="163" mass="18596">MDRRFLSLSILLTIVSLHSVVSAEDARGLPSLHQSSMEKRGGGRSFAGFSGFFPSAKRYSHPLYPYYDKRGGGRAYFPVEMEKRGGGRAYSPMEEEKRGGGRAYFPVVKRGGGRAFAPMEKRGGGRSFVGDWSFNYPRYYDLPYYKRSRSDNLWSFLEDRQLF</sequence>